<feature type="region of interest" description="Disordered" evidence="1">
    <location>
        <begin position="136"/>
        <end position="155"/>
    </location>
</feature>
<feature type="region of interest" description="Disordered" evidence="1">
    <location>
        <begin position="186"/>
        <end position="220"/>
    </location>
</feature>
<proteinExistence type="predicted"/>
<reference evidence="3" key="1">
    <citation type="submission" date="2017-05" db="UniProtKB">
        <authorList>
            <consortium name="EnsemblMetazoa"/>
        </authorList>
    </citation>
    <scope>IDENTIFICATION</scope>
</reference>
<dbReference type="InParanoid" id="A0A1X7UFC2"/>
<feature type="signal peptide" evidence="2">
    <location>
        <begin position="1"/>
        <end position="16"/>
    </location>
</feature>
<feature type="compositionally biased region" description="Polar residues" evidence="1">
    <location>
        <begin position="136"/>
        <end position="150"/>
    </location>
</feature>
<feature type="chain" id="PRO_5012168760" evidence="2">
    <location>
        <begin position="17"/>
        <end position="220"/>
    </location>
</feature>
<accession>A0A1X7UFC2</accession>
<evidence type="ECO:0000313" key="3">
    <source>
        <dbReference type="EnsemblMetazoa" id="Aqu2.1.26487_001"/>
    </source>
</evidence>
<evidence type="ECO:0000256" key="2">
    <source>
        <dbReference type="SAM" id="SignalP"/>
    </source>
</evidence>
<protein>
    <submittedName>
        <fullName evidence="3">Uncharacterized protein</fullName>
    </submittedName>
</protein>
<organism evidence="3">
    <name type="scientific">Amphimedon queenslandica</name>
    <name type="common">Sponge</name>
    <dbReference type="NCBI Taxonomy" id="400682"/>
    <lineage>
        <taxon>Eukaryota</taxon>
        <taxon>Metazoa</taxon>
        <taxon>Porifera</taxon>
        <taxon>Demospongiae</taxon>
        <taxon>Heteroscleromorpha</taxon>
        <taxon>Haplosclerida</taxon>
        <taxon>Niphatidae</taxon>
        <taxon>Amphimedon</taxon>
    </lineage>
</organism>
<feature type="compositionally biased region" description="Basic and acidic residues" evidence="1">
    <location>
        <begin position="193"/>
        <end position="207"/>
    </location>
</feature>
<evidence type="ECO:0000256" key="1">
    <source>
        <dbReference type="SAM" id="MobiDB-lite"/>
    </source>
</evidence>
<sequence>MILLLLFALFVQSGQGQNNECILEYHEEPPPELDCKPFREDNKWDLRVSCEVREPVNIHPRTTERVRQELPLTNINNDDTIGSLHTNFEYLAATETGRAPPTITHHYSTISDNVYVQTSTDNNKVSDASQHCYSSVHTNTQNENTTTISGDSAIPTEEYNKLNHDENSRDTTLPRGMDIYSSLELSQESSYNHIERTSGPKGPHMEHQNGYSTLRKQEQS</sequence>
<dbReference type="EnsemblMetazoa" id="Aqu2.1.26487_001">
    <property type="protein sequence ID" value="Aqu2.1.26487_001"/>
    <property type="gene ID" value="Aqu2.1.26487"/>
</dbReference>
<name>A0A1X7UFC2_AMPQE</name>
<keyword evidence="2" id="KW-0732">Signal</keyword>
<dbReference type="AlphaFoldDB" id="A0A1X7UFC2"/>